<proteinExistence type="inferred from homology"/>
<dbReference type="PANTHER" id="PTHR42687">
    <property type="entry name" value="L-THREONINE 3-DEHYDROGENASE"/>
    <property type="match status" value="1"/>
</dbReference>
<dbReference type="STRING" id="50429.A0A2B4SFH4"/>
<dbReference type="GO" id="GO:0008743">
    <property type="term" value="F:L-threonine 3-dehydrogenase activity"/>
    <property type="evidence" value="ECO:0007669"/>
    <property type="project" value="UniProtKB-EC"/>
</dbReference>
<sequence length="352" mass="39618">MFAKNLRLGHFVCMTENVLGKTRTFYSVAKKDSPRILITGSLGQLGRGLAKILREKYGRDNVIMSDIAKASWDVLENGPYLYADILDFKNLQSIVVNERIDWLVHFSAILSSVGEQNVSQALQVNVEGVHNIFELCRRNNLRLFCPSTIGAFGPETPSNPTPDVTVQRPKTIYGVSKVHMELLGEYYHHKFGLDFRSARFPGVISAETAPGGGTTDYAVHIFHEALRTGRYKCYLRPDTRMPMIYLPDCLRATVELLEAPSEKLNLRTYNISAISFTPEELADAIPKFIPTLKMEYEPDERQAIADSWPQVLEDSNARKDWNWQHVYDLPGMTSAMLEALAPKGKISASSML</sequence>
<gene>
    <name evidence="8" type="primary">TDH</name>
    <name evidence="8" type="ORF">AWC38_SpisGene7961</name>
</gene>
<comment type="function">
    <text evidence="3">Catalyzes the NAD(+)-dependent oxidation of L-threonine to 2-amino-3-ketobutyrate, mediating L-threonine catabolism.</text>
</comment>
<dbReference type="FunFam" id="3.40.50.720:FF:000077">
    <property type="entry name" value="L-threonine 3-dehydrogenase, mitochondrial"/>
    <property type="match status" value="1"/>
</dbReference>
<keyword evidence="9" id="KW-1185">Reference proteome</keyword>
<feature type="domain" description="NAD-dependent epimerase/dehydratase" evidence="7">
    <location>
        <begin position="36"/>
        <end position="271"/>
    </location>
</feature>
<dbReference type="AlphaFoldDB" id="A0A2B4SFH4"/>
<dbReference type="OrthoDB" id="10058185at2759"/>
<organism evidence="8 9">
    <name type="scientific">Stylophora pistillata</name>
    <name type="common">Smooth cauliflower coral</name>
    <dbReference type="NCBI Taxonomy" id="50429"/>
    <lineage>
        <taxon>Eukaryota</taxon>
        <taxon>Metazoa</taxon>
        <taxon>Cnidaria</taxon>
        <taxon>Anthozoa</taxon>
        <taxon>Hexacorallia</taxon>
        <taxon>Scleractinia</taxon>
        <taxon>Astrocoeniina</taxon>
        <taxon>Pocilloporidae</taxon>
        <taxon>Stylophora</taxon>
    </lineage>
</organism>
<dbReference type="InterPro" id="IPR051225">
    <property type="entry name" value="NAD(P)_epim/dehydratase"/>
</dbReference>
<dbReference type="Proteomes" id="UP000225706">
    <property type="component" value="Unassembled WGS sequence"/>
</dbReference>
<protein>
    <recommendedName>
        <fullName evidence="6">L-threonine 3-dehydrogenase, mitochondrial</fullName>
        <ecNumber evidence="5">1.1.1.103</ecNumber>
    </recommendedName>
</protein>
<dbReference type="InterPro" id="IPR001509">
    <property type="entry name" value="Epimerase_deHydtase"/>
</dbReference>
<evidence type="ECO:0000256" key="2">
    <source>
        <dbReference type="ARBA" id="ARBA00050613"/>
    </source>
</evidence>
<dbReference type="PANTHER" id="PTHR42687:SF1">
    <property type="entry name" value="L-THREONINE 3-DEHYDROGENASE, MITOCHONDRIAL"/>
    <property type="match status" value="1"/>
</dbReference>
<dbReference type="InterPro" id="IPR036291">
    <property type="entry name" value="NAD(P)-bd_dom_sf"/>
</dbReference>
<dbReference type="EMBL" id="LSMT01000105">
    <property type="protein sequence ID" value="PFX27348.1"/>
    <property type="molecule type" value="Genomic_DNA"/>
</dbReference>
<reference evidence="9" key="1">
    <citation type="journal article" date="2017" name="bioRxiv">
        <title>Comparative analysis of the genomes of Stylophora pistillata and Acropora digitifera provides evidence for extensive differences between species of corals.</title>
        <authorList>
            <person name="Voolstra C.R."/>
            <person name="Li Y."/>
            <person name="Liew Y.J."/>
            <person name="Baumgarten S."/>
            <person name="Zoccola D."/>
            <person name="Flot J.-F."/>
            <person name="Tambutte S."/>
            <person name="Allemand D."/>
            <person name="Aranda M."/>
        </authorList>
    </citation>
    <scope>NUCLEOTIDE SEQUENCE [LARGE SCALE GENOMIC DNA]</scope>
</reference>
<comment type="similarity">
    <text evidence="1">Belongs to the NAD(P)-dependent epimerase/dehydratase family.</text>
</comment>
<evidence type="ECO:0000256" key="4">
    <source>
        <dbReference type="ARBA" id="ARBA00060557"/>
    </source>
</evidence>
<name>A0A2B4SFH4_STYPI</name>
<comment type="catalytic activity">
    <reaction evidence="2">
        <text>L-threonine + NAD(+) = (2S)-2-amino-3-oxobutanoate + NADH + H(+)</text>
        <dbReference type="Rhea" id="RHEA:13161"/>
        <dbReference type="ChEBI" id="CHEBI:15378"/>
        <dbReference type="ChEBI" id="CHEBI:57540"/>
        <dbReference type="ChEBI" id="CHEBI:57926"/>
        <dbReference type="ChEBI" id="CHEBI:57945"/>
        <dbReference type="ChEBI" id="CHEBI:78948"/>
        <dbReference type="EC" id="1.1.1.103"/>
    </reaction>
</comment>
<evidence type="ECO:0000313" key="9">
    <source>
        <dbReference type="Proteomes" id="UP000225706"/>
    </source>
</evidence>
<accession>A0A2B4SFH4</accession>
<dbReference type="EC" id="1.1.1.103" evidence="5"/>
<evidence type="ECO:0000256" key="1">
    <source>
        <dbReference type="ARBA" id="ARBA00007637"/>
    </source>
</evidence>
<dbReference type="Gene3D" id="3.40.50.720">
    <property type="entry name" value="NAD(P)-binding Rossmann-like Domain"/>
    <property type="match status" value="1"/>
</dbReference>
<dbReference type="GO" id="GO:0006567">
    <property type="term" value="P:L-threonine catabolic process"/>
    <property type="evidence" value="ECO:0007669"/>
    <property type="project" value="TreeGrafter"/>
</dbReference>
<evidence type="ECO:0000256" key="6">
    <source>
        <dbReference type="ARBA" id="ARBA00069940"/>
    </source>
</evidence>
<comment type="pathway">
    <text evidence="4">Amino-acid degradation; L-threonine degradation via oxydo-reductase pathway; glycine from L-threonine: step 1/2.</text>
</comment>
<dbReference type="CDD" id="cd05272">
    <property type="entry name" value="TDH_SDR_e"/>
    <property type="match status" value="1"/>
</dbReference>
<evidence type="ECO:0000256" key="3">
    <source>
        <dbReference type="ARBA" id="ARBA00059023"/>
    </source>
</evidence>
<comment type="caution">
    <text evidence="8">The sequence shown here is derived from an EMBL/GenBank/DDBJ whole genome shotgun (WGS) entry which is preliminary data.</text>
</comment>
<evidence type="ECO:0000313" key="8">
    <source>
        <dbReference type="EMBL" id="PFX27348.1"/>
    </source>
</evidence>
<evidence type="ECO:0000256" key="5">
    <source>
        <dbReference type="ARBA" id="ARBA00066604"/>
    </source>
</evidence>
<dbReference type="Pfam" id="PF01370">
    <property type="entry name" value="Epimerase"/>
    <property type="match status" value="1"/>
</dbReference>
<evidence type="ECO:0000259" key="7">
    <source>
        <dbReference type="Pfam" id="PF01370"/>
    </source>
</evidence>
<dbReference type="SUPFAM" id="SSF51735">
    <property type="entry name" value="NAD(P)-binding Rossmann-fold domains"/>
    <property type="match status" value="1"/>
</dbReference>